<evidence type="ECO:0000256" key="7">
    <source>
        <dbReference type="PIRSR" id="PIRSR600223-1"/>
    </source>
</evidence>
<feature type="active site" evidence="7">
    <location>
        <position position="154"/>
    </location>
</feature>
<dbReference type="EC" id="3.4.21.89" evidence="4 8"/>
<evidence type="ECO:0000256" key="8">
    <source>
        <dbReference type="RuleBase" id="RU362042"/>
    </source>
</evidence>
<dbReference type="Pfam" id="PF10502">
    <property type="entry name" value="Peptidase_S26"/>
    <property type="match status" value="1"/>
</dbReference>
<evidence type="ECO:0000256" key="5">
    <source>
        <dbReference type="ARBA" id="ARBA00022670"/>
    </source>
</evidence>
<dbReference type="SUPFAM" id="SSF51306">
    <property type="entry name" value="LexA/Signal peptidase"/>
    <property type="match status" value="1"/>
</dbReference>
<feature type="domain" description="Peptidase S26" evidence="10">
    <location>
        <begin position="49"/>
        <end position="263"/>
    </location>
</feature>
<dbReference type="PANTHER" id="PTHR43390:SF1">
    <property type="entry name" value="CHLOROPLAST PROCESSING PEPTIDASE"/>
    <property type="match status" value="1"/>
</dbReference>
<dbReference type="NCBIfam" id="TIGR02227">
    <property type="entry name" value="sigpep_I_bact"/>
    <property type="match status" value="1"/>
</dbReference>
<dbReference type="InterPro" id="IPR019758">
    <property type="entry name" value="Pept_S26A_signal_pept_1_CS"/>
</dbReference>
<keyword evidence="8" id="KW-1133">Transmembrane helix</keyword>
<dbReference type="Proteomes" id="UP000037179">
    <property type="component" value="Unassembled WGS sequence"/>
</dbReference>
<evidence type="ECO:0000256" key="2">
    <source>
        <dbReference type="ARBA" id="ARBA00004401"/>
    </source>
</evidence>
<evidence type="ECO:0000259" key="10">
    <source>
        <dbReference type="Pfam" id="PF10502"/>
    </source>
</evidence>
<evidence type="ECO:0000256" key="4">
    <source>
        <dbReference type="ARBA" id="ARBA00013208"/>
    </source>
</evidence>
<gene>
    <name evidence="11" type="ORF">NSK11_contig00012-0052</name>
</gene>
<comment type="caution">
    <text evidence="11">The sequence shown here is derived from an EMBL/GenBank/DDBJ whole genome shotgun (WGS) entry which is preliminary data.</text>
</comment>
<organism evidence="11 12">
    <name type="scientific">Nocardia seriolae</name>
    <dbReference type="NCBI Taxonomy" id="37332"/>
    <lineage>
        <taxon>Bacteria</taxon>
        <taxon>Bacillati</taxon>
        <taxon>Actinomycetota</taxon>
        <taxon>Actinomycetes</taxon>
        <taxon>Mycobacteriales</taxon>
        <taxon>Nocardiaceae</taxon>
        <taxon>Nocardia</taxon>
    </lineage>
</organism>
<evidence type="ECO:0000256" key="6">
    <source>
        <dbReference type="ARBA" id="ARBA00022801"/>
    </source>
</evidence>
<sequence length="279" mass="30583">MPGYSVPVADESESVTMSGSGDENGADTPETPQPKPKKKQRTFWQELPILVGFAALIVALLVTFIGRPYVIPSQSMEPTLHGCAGCTGDRIYVEKLSYYFGDPKPGDVVVFVGPTSSWNNRYKSIRSSNTVVRGMQNFLSFFGLVPPDENDLVKRVIAVGGQSVKCCDAQGRIMVKDSAPGSEWKSLDEPYVKYNNPFDPAHPDNPFGATGRAFPEVKVPDGNLWVMGDNRAESADSRYHMTDELQGTVPVKDVRGKAVFKIWPPSRIGPVRAQDPQTN</sequence>
<evidence type="ECO:0000256" key="9">
    <source>
        <dbReference type="SAM" id="MobiDB-lite"/>
    </source>
</evidence>
<dbReference type="InterPro" id="IPR036286">
    <property type="entry name" value="LexA/Signal_pep-like_sf"/>
</dbReference>
<dbReference type="PANTHER" id="PTHR43390">
    <property type="entry name" value="SIGNAL PEPTIDASE I"/>
    <property type="match status" value="1"/>
</dbReference>
<dbReference type="EMBL" id="BBYQ01000012">
    <property type="protein sequence ID" value="GAP27017.1"/>
    <property type="molecule type" value="Genomic_DNA"/>
</dbReference>
<dbReference type="GO" id="GO:0005886">
    <property type="term" value="C:plasma membrane"/>
    <property type="evidence" value="ECO:0007669"/>
    <property type="project" value="UniProtKB-SubCell"/>
</dbReference>
<keyword evidence="8" id="KW-0812">Transmembrane</keyword>
<keyword evidence="12" id="KW-1185">Reference proteome</keyword>
<dbReference type="GO" id="GO:0009003">
    <property type="term" value="F:signal peptidase activity"/>
    <property type="evidence" value="ECO:0007669"/>
    <property type="project" value="UniProtKB-EC"/>
</dbReference>
<proteinExistence type="inferred from homology"/>
<dbReference type="InterPro" id="IPR019533">
    <property type="entry name" value="Peptidase_S26"/>
</dbReference>
<comment type="similarity">
    <text evidence="3 8">Belongs to the peptidase S26 family.</text>
</comment>
<dbReference type="CDD" id="cd06530">
    <property type="entry name" value="S26_SPase_I"/>
    <property type="match status" value="1"/>
</dbReference>
<evidence type="ECO:0000256" key="1">
    <source>
        <dbReference type="ARBA" id="ARBA00000677"/>
    </source>
</evidence>
<dbReference type="InterPro" id="IPR019756">
    <property type="entry name" value="Pept_S26A_signal_pept_1_Ser-AS"/>
</dbReference>
<evidence type="ECO:0000313" key="12">
    <source>
        <dbReference type="Proteomes" id="UP000037179"/>
    </source>
</evidence>
<dbReference type="PRINTS" id="PR00727">
    <property type="entry name" value="LEADERPTASE"/>
</dbReference>
<name>A0ABC9YNF1_9NOCA</name>
<comment type="catalytic activity">
    <reaction evidence="1 8">
        <text>Cleavage of hydrophobic, N-terminal signal or leader sequences from secreted and periplasmic proteins.</text>
        <dbReference type="EC" id="3.4.21.89"/>
    </reaction>
</comment>
<reference evidence="12" key="1">
    <citation type="submission" date="2015-07" db="EMBL/GenBank/DDBJ databases">
        <title>Nocardia seriolae U-1 whole genome shotgun sequence.</title>
        <authorList>
            <person name="Imajoh M."/>
            <person name="Fukumoto Y."/>
            <person name="Sukeda M."/>
            <person name="Yamane J."/>
            <person name="Yamasaki K."/>
            <person name="Shimizu M."/>
            <person name="Ohnishi K."/>
            <person name="Oshima S."/>
        </authorList>
    </citation>
    <scope>NUCLEOTIDE SEQUENCE [LARGE SCALE GENOMIC DNA]</scope>
    <source>
        <strain evidence="12">U-1</strain>
    </source>
</reference>
<feature type="active site" evidence="7">
    <location>
        <position position="75"/>
    </location>
</feature>
<accession>A0ABC9YNF1</accession>
<feature type="transmembrane region" description="Helical" evidence="8">
    <location>
        <begin position="47"/>
        <end position="66"/>
    </location>
</feature>
<keyword evidence="8" id="KW-0472">Membrane</keyword>
<evidence type="ECO:0000256" key="3">
    <source>
        <dbReference type="ARBA" id="ARBA00009370"/>
    </source>
</evidence>
<protein>
    <recommendedName>
        <fullName evidence="4 8">Signal peptidase I</fullName>
        <ecNumber evidence="4 8">3.4.21.89</ecNumber>
    </recommendedName>
</protein>
<dbReference type="PROSITE" id="PS00501">
    <property type="entry name" value="SPASE_I_1"/>
    <property type="match status" value="1"/>
</dbReference>
<dbReference type="GO" id="GO:0006508">
    <property type="term" value="P:proteolysis"/>
    <property type="evidence" value="ECO:0007669"/>
    <property type="project" value="UniProtKB-KW"/>
</dbReference>
<keyword evidence="5 8" id="KW-0645">Protease</keyword>
<comment type="subcellular location">
    <subcellularLocation>
        <location evidence="2">Cell membrane</location>
        <topology evidence="2">Single-pass type II membrane protein</topology>
    </subcellularLocation>
    <subcellularLocation>
        <location evidence="8">Membrane</location>
        <topology evidence="8">Single-pass type II membrane protein</topology>
    </subcellularLocation>
</comment>
<feature type="region of interest" description="Disordered" evidence="9">
    <location>
        <begin position="1"/>
        <end position="39"/>
    </location>
</feature>
<evidence type="ECO:0000313" key="11">
    <source>
        <dbReference type="EMBL" id="GAP27017.1"/>
    </source>
</evidence>
<dbReference type="Gene3D" id="2.10.109.10">
    <property type="entry name" value="Umud Fragment, subunit A"/>
    <property type="match status" value="1"/>
</dbReference>
<dbReference type="AlphaFoldDB" id="A0ABC9YNF1"/>
<reference evidence="11 12" key="2">
    <citation type="journal article" date="2016" name="Genome Announc.">
        <title>Draft Genome Sequence of Erythromycin- and Oxytetracycline-Sensitive Nocardia seriolae Strain U-1 (NBRC 110359).</title>
        <authorList>
            <person name="Imajoh M."/>
            <person name="Sukeda M."/>
            <person name="Shimizu M."/>
            <person name="Yamane J."/>
            <person name="Ohnishi K."/>
            <person name="Oshima S."/>
        </authorList>
    </citation>
    <scope>NUCLEOTIDE SEQUENCE [LARGE SCALE GENOMIC DNA]</scope>
    <source>
        <strain evidence="11 12">U-1</strain>
    </source>
</reference>
<dbReference type="PROSITE" id="PS00761">
    <property type="entry name" value="SPASE_I_3"/>
    <property type="match status" value="1"/>
</dbReference>
<keyword evidence="6 8" id="KW-0378">Hydrolase</keyword>
<dbReference type="InterPro" id="IPR000223">
    <property type="entry name" value="Pept_S26A_signal_pept_1"/>
</dbReference>